<reference evidence="1" key="1">
    <citation type="submission" date="2020-05" db="EMBL/GenBank/DDBJ databases">
        <authorList>
            <person name="Chiriac C."/>
            <person name="Salcher M."/>
            <person name="Ghai R."/>
            <person name="Kavagutti S V."/>
        </authorList>
    </citation>
    <scope>NUCLEOTIDE SEQUENCE</scope>
</reference>
<dbReference type="EMBL" id="LR797260">
    <property type="protein sequence ID" value="CAB4197943.1"/>
    <property type="molecule type" value="Genomic_DNA"/>
</dbReference>
<gene>
    <name evidence="1" type="ORF">UFOVP1313_40</name>
</gene>
<name>A0A6J5RKK5_9CAUD</name>
<evidence type="ECO:0000313" key="1">
    <source>
        <dbReference type="EMBL" id="CAB4197943.1"/>
    </source>
</evidence>
<accession>A0A6J5RKK5</accession>
<protein>
    <submittedName>
        <fullName evidence="1">Uncharacterized protein</fullName>
    </submittedName>
</protein>
<sequence>MTDKKALEETLRLSDTASAILLRAGKGSLELTAKQGRDALAEVPDALHYADALTFRVGASVNETLGVVDALARFVNKEIVHVGSPRALMKDPHVAAIDEALVEADRESRRVLADSDEVTTLNDHTADSAVVFAELVSLDEGAWTGFQEAVVNVIAEIDDHENDGRIALLVDLGSSLAVADQIPSLTRFRGAMLWFRERAL</sequence>
<organism evidence="1">
    <name type="scientific">uncultured Caudovirales phage</name>
    <dbReference type="NCBI Taxonomy" id="2100421"/>
    <lineage>
        <taxon>Viruses</taxon>
        <taxon>Duplodnaviria</taxon>
        <taxon>Heunggongvirae</taxon>
        <taxon>Uroviricota</taxon>
        <taxon>Caudoviricetes</taxon>
        <taxon>Peduoviridae</taxon>
        <taxon>Maltschvirus</taxon>
        <taxon>Maltschvirus maltsch</taxon>
    </lineage>
</organism>
<proteinExistence type="predicted"/>